<dbReference type="eggNOG" id="COG1277">
    <property type="taxonomic scope" value="Bacteria"/>
</dbReference>
<keyword evidence="4 6" id="KW-1133">Transmembrane helix</keyword>
<keyword evidence="2" id="KW-1003">Cell membrane</keyword>
<dbReference type="OrthoDB" id="609779at2"/>
<evidence type="ECO:0000256" key="2">
    <source>
        <dbReference type="ARBA" id="ARBA00022475"/>
    </source>
</evidence>
<dbReference type="eggNOG" id="COG3225">
    <property type="taxonomic scope" value="Bacteria"/>
</dbReference>
<proteinExistence type="predicted"/>
<evidence type="ECO:0000313" key="9">
    <source>
        <dbReference type="Proteomes" id="UP000002774"/>
    </source>
</evidence>
<dbReference type="Pfam" id="PF09822">
    <property type="entry name" value="ABC_transp_aux"/>
    <property type="match status" value="1"/>
</dbReference>
<dbReference type="PANTHER" id="PTHR30294">
    <property type="entry name" value="MEMBRANE COMPONENT OF ABC TRANSPORTER YHHJ-RELATED"/>
    <property type="match status" value="1"/>
</dbReference>
<evidence type="ECO:0000256" key="6">
    <source>
        <dbReference type="SAM" id="Phobius"/>
    </source>
</evidence>
<name>H1Y878_9SPHI</name>
<evidence type="ECO:0000313" key="8">
    <source>
        <dbReference type="EMBL" id="EHQ24897.1"/>
    </source>
</evidence>
<dbReference type="GO" id="GO:0140359">
    <property type="term" value="F:ABC-type transporter activity"/>
    <property type="evidence" value="ECO:0007669"/>
    <property type="project" value="InterPro"/>
</dbReference>
<dbReference type="AlphaFoldDB" id="H1Y878"/>
<feature type="transmembrane region" description="Helical" evidence="6">
    <location>
        <begin position="228"/>
        <end position="247"/>
    </location>
</feature>
<dbReference type="Pfam" id="PF12679">
    <property type="entry name" value="ABC2_membrane_2"/>
    <property type="match status" value="1"/>
</dbReference>
<dbReference type="Proteomes" id="UP000002774">
    <property type="component" value="Chromosome"/>
</dbReference>
<keyword evidence="3 6" id="KW-0812">Transmembrane</keyword>
<feature type="domain" description="ABC-type uncharacterised transport system" evidence="7">
    <location>
        <begin position="455"/>
        <end position="702"/>
    </location>
</feature>
<evidence type="ECO:0000256" key="5">
    <source>
        <dbReference type="ARBA" id="ARBA00023136"/>
    </source>
</evidence>
<feature type="transmembrane region" description="Helical" evidence="6">
    <location>
        <begin position="740"/>
        <end position="759"/>
    </location>
</feature>
<dbReference type="EMBL" id="CM001403">
    <property type="protein sequence ID" value="EHQ24897.1"/>
    <property type="molecule type" value="Genomic_DNA"/>
</dbReference>
<dbReference type="STRING" id="714943.Mucpa_0716"/>
<gene>
    <name evidence="8" type="ORF">Mucpa_0716</name>
</gene>
<dbReference type="InterPro" id="IPR019196">
    <property type="entry name" value="ABC_transp_unknown"/>
</dbReference>
<reference evidence="8" key="1">
    <citation type="submission" date="2011-09" db="EMBL/GenBank/DDBJ databases">
        <title>The permanent draft genome of Mucilaginibacter paludis DSM 18603.</title>
        <authorList>
            <consortium name="US DOE Joint Genome Institute (JGI-PGF)"/>
            <person name="Lucas S."/>
            <person name="Han J."/>
            <person name="Lapidus A."/>
            <person name="Bruce D."/>
            <person name="Goodwin L."/>
            <person name="Pitluck S."/>
            <person name="Peters L."/>
            <person name="Kyrpides N."/>
            <person name="Mavromatis K."/>
            <person name="Ivanova N."/>
            <person name="Mikhailova N."/>
            <person name="Held B."/>
            <person name="Detter J.C."/>
            <person name="Tapia R."/>
            <person name="Han C."/>
            <person name="Land M."/>
            <person name="Hauser L."/>
            <person name="Markowitz V."/>
            <person name="Cheng J.-F."/>
            <person name="Hugenholtz P."/>
            <person name="Woyke T."/>
            <person name="Wu D."/>
            <person name="Tindall B."/>
            <person name="Brambilla E."/>
            <person name="Klenk H.-P."/>
            <person name="Eisen J.A."/>
        </authorList>
    </citation>
    <scope>NUCLEOTIDE SEQUENCE [LARGE SCALE GENOMIC DNA]</scope>
    <source>
        <strain evidence="8">DSM 18603</strain>
    </source>
</reference>
<comment type="subcellular location">
    <subcellularLocation>
        <location evidence="1">Cell membrane</location>
        <topology evidence="1">Multi-pass membrane protein</topology>
    </subcellularLocation>
</comment>
<dbReference type="GO" id="GO:0005886">
    <property type="term" value="C:plasma membrane"/>
    <property type="evidence" value="ECO:0007669"/>
    <property type="project" value="UniProtKB-SubCell"/>
</dbReference>
<evidence type="ECO:0000256" key="4">
    <source>
        <dbReference type="ARBA" id="ARBA00022989"/>
    </source>
</evidence>
<feature type="transmembrane region" description="Helical" evidence="6">
    <location>
        <begin position="114"/>
        <end position="138"/>
    </location>
</feature>
<keyword evidence="5 6" id="KW-0472">Membrane</keyword>
<organism evidence="8 9">
    <name type="scientific">Mucilaginibacter paludis DSM 18603</name>
    <dbReference type="NCBI Taxonomy" id="714943"/>
    <lineage>
        <taxon>Bacteria</taxon>
        <taxon>Pseudomonadati</taxon>
        <taxon>Bacteroidota</taxon>
        <taxon>Sphingobacteriia</taxon>
        <taxon>Sphingobacteriales</taxon>
        <taxon>Sphingobacteriaceae</taxon>
        <taxon>Mucilaginibacter</taxon>
    </lineage>
</organism>
<feature type="transmembrane region" description="Helical" evidence="6">
    <location>
        <begin position="57"/>
        <end position="79"/>
    </location>
</feature>
<keyword evidence="9" id="KW-1185">Reference proteome</keyword>
<sequence>MLKTIKIAQLEISILFYSPVAWLVLVIFMVQSGMGFFNMLQGVQEALLMGSHMGDLTFTAFPGVSGLFAKITETLYLYIPLLSMGLMSRETSSGSIKLLLSSPVKISEIILGKYLAIVSYGFILILILAVYSLIGVIAIKDADITLILSGLIGLFLLTCTYSAIGLFMSSLTSYQVVAAISTLAVFAVLRFVGGIGQEINFVRDLTYFLSISGRADDMLKGLITTKDVLYFIIIIVLFISLCILRLQAGREAKPWRVQVGKYVLLLVISLMLGYISSRPSLIAYLDMTATKSRTLTQNSQDVAKKIVGPLTITTYVNLLDQDVYSGLPAARNSDLDMFAEYRRFIPGLTMKYVYYYDATDLQNNRNMIYQGNIKGLSIKQVAEKVADNMGLDLDDFMPPAEIRKIIDLSKENNTFVRVLSYNGKTSKLRLYNEMKRFPEEAEITAAIKRLVVTPPKIGFITGNNERSIDKTGDRNYQVIINDRTARQSLINQGFDAQNSDINNQAIPRDINVLVLADPTIALTDAAVQKIKNYVDAGGDMLITAEPGRQQIINPLLKYLGVQLMNGMLVAPSKNETPDMVYATIADQAALIDPVFGRLHQNHSFVAMQGVAAIAFEQQNKFHINTLLESAPSGWNKTGKTDLTSTEVTYDAAAGDQKGSFPVAAALSRMINSRQQKIIVSGDADLMSNLALKAPKGYNLTYSQLLFKWFCNGEFPVDVSRFATTDDTLQIKRKQLSTFKLVFLAIVPALIVALGAFILIGRKRK</sequence>
<accession>H1Y878</accession>
<feature type="transmembrane region" description="Helical" evidence="6">
    <location>
        <begin position="259"/>
        <end position="277"/>
    </location>
</feature>
<evidence type="ECO:0000256" key="1">
    <source>
        <dbReference type="ARBA" id="ARBA00004651"/>
    </source>
</evidence>
<protein>
    <submittedName>
        <fullName evidence="8">ABC-type uncharacterized transport system</fullName>
    </submittedName>
</protein>
<evidence type="ECO:0000259" key="7">
    <source>
        <dbReference type="Pfam" id="PF09822"/>
    </source>
</evidence>
<feature type="transmembrane region" description="Helical" evidence="6">
    <location>
        <begin position="176"/>
        <end position="196"/>
    </location>
</feature>
<feature type="transmembrane region" description="Helical" evidence="6">
    <location>
        <begin position="12"/>
        <end position="37"/>
    </location>
</feature>
<dbReference type="InterPro" id="IPR051449">
    <property type="entry name" value="ABC-2_transporter_component"/>
</dbReference>
<dbReference type="RefSeq" id="WP_008504496.1">
    <property type="nucleotide sequence ID" value="NZ_CM001403.1"/>
</dbReference>
<feature type="transmembrane region" description="Helical" evidence="6">
    <location>
        <begin position="144"/>
        <end position="164"/>
    </location>
</feature>
<dbReference type="PANTHER" id="PTHR30294:SF29">
    <property type="entry name" value="MULTIDRUG ABC TRANSPORTER PERMEASE YBHS-RELATED"/>
    <property type="match status" value="1"/>
</dbReference>
<dbReference type="HOGENOM" id="CLU_020398_0_0_10"/>
<evidence type="ECO:0000256" key="3">
    <source>
        <dbReference type="ARBA" id="ARBA00022692"/>
    </source>
</evidence>